<gene>
    <name evidence="2" type="ORF">J3R30DRAFT_3430143</name>
</gene>
<comment type="caution">
    <text evidence="2">The sequence shown here is derived from an EMBL/GenBank/DDBJ whole genome shotgun (WGS) entry which is preliminary data.</text>
</comment>
<evidence type="ECO:0000313" key="2">
    <source>
        <dbReference type="EMBL" id="KAJ4487650.1"/>
    </source>
</evidence>
<keyword evidence="3" id="KW-1185">Reference proteome</keyword>
<sequence length="205" mass="23383">MRFNAILVLTVLYFVCITFAAPLLESPTSAQDNTSPSITQRGIFHKCSVTFDQEYHVTAVTTVDSKVNDLAQQWVMRLLDVADKRMGLTFSCRTTFTNKYQGQLFAGNYHYPIRFHIEDEGNKPICGISSAGWGCTGSIRSDKSARFTHPYNEIQISRADGEVIFENSMVDFVLSTILFSCSSPVRFRQNRCWFDMDWSRGLVKW</sequence>
<protein>
    <submittedName>
        <fullName evidence="2">Uncharacterized protein</fullName>
    </submittedName>
</protein>
<evidence type="ECO:0000313" key="3">
    <source>
        <dbReference type="Proteomes" id="UP001150266"/>
    </source>
</evidence>
<name>A0A9W9APT2_9AGAR</name>
<dbReference type="OrthoDB" id="2852972at2759"/>
<dbReference type="AlphaFoldDB" id="A0A9W9APT2"/>
<proteinExistence type="predicted"/>
<reference evidence="2" key="1">
    <citation type="submission" date="2022-08" db="EMBL/GenBank/DDBJ databases">
        <title>A Global Phylogenomic Analysis of the Shiitake Genus Lentinula.</title>
        <authorList>
            <consortium name="DOE Joint Genome Institute"/>
            <person name="Sierra-Patev S."/>
            <person name="Min B."/>
            <person name="Naranjo-Ortiz M."/>
            <person name="Looney B."/>
            <person name="Konkel Z."/>
            <person name="Slot J.C."/>
            <person name="Sakamoto Y."/>
            <person name="Steenwyk J.L."/>
            <person name="Rokas A."/>
            <person name="Carro J."/>
            <person name="Camarero S."/>
            <person name="Ferreira P."/>
            <person name="Molpeceres G."/>
            <person name="Ruiz-Duenas F.J."/>
            <person name="Serrano A."/>
            <person name="Henrissat B."/>
            <person name="Drula E."/>
            <person name="Hughes K.W."/>
            <person name="Mata J.L."/>
            <person name="Ishikawa N.K."/>
            <person name="Vargas-Isla R."/>
            <person name="Ushijima S."/>
            <person name="Smith C.A."/>
            <person name="Ahrendt S."/>
            <person name="Andreopoulos W."/>
            <person name="He G."/>
            <person name="Labutti K."/>
            <person name="Lipzen A."/>
            <person name="Ng V."/>
            <person name="Riley R."/>
            <person name="Sandor L."/>
            <person name="Barry K."/>
            <person name="Martinez A.T."/>
            <person name="Xiao Y."/>
            <person name="Gibbons J.G."/>
            <person name="Terashima K."/>
            <person name="Grigoriev I.V."/>
            <person name="Hibbett D.S."/>
        </authorList>
    </citation>
    <scope>NUCLEOTIDE SEQUENCE</scope>
    <source>
        <strain evidence="2">JLM2183</strain>
    </source>
</reference>
<organism evidence="2 3">
    <name type="scientific">Lentinula aciculospora</name>
    <dbReference type="NCBI Taxonomy" id="153920"/>
    <lineage>
        <taxon>Eukaryota</taxon>
        <taxon>Fungi</taxon>
        <taxon>Dikarya</taxon>
        <taxon>Basidiomycota</taxon>
        <taxon>Agaricomycotina</taxon>
        <taxon>Agaricomycetes</taxon>
        <taxon>Agaricomycetidae</taxon>
        <taxon>Agaricales</taxon>
        <taxon>Marasmiineae</taxon>
        <taxon>Omphalotaceae</taxon>
        <taxon>Lentinula</taxon>
    </lineage>
</organism>
<dbReference type="EMBL" id="JAOTPV010000002">
    <property type="protein sequence ID" value="KAJ4487650.1"/>
    <property type="molecule type" value="Genomic_DNA"/>
</dbReference>
<keyword evidence="1" id="KW-0732">Signal</keyword>
<feature type="signal peptide" evidence="1">
    <location>
        <begin position="1"/>
        <end position="20"/>
    </location>
</feature>
<accession>A0A9W9APT2</accession>
<dbReference type="Proteomes" id="UP001150266">
    <property type="component" value="Unassembled WGS sequence"/>
</dbReference>
<feature type="chain" id="PRO_5040778076" evidence="1">
    <location>
        <begin position="21"/>
        <end position="205"/>
    </location>
</feature>
<evidence type="ECO:0000256" key="1">
    <source>
        <dbReference type="SAM" id="SignalP"/>
    </source>
</evidence>